<sequence>MKIRSVKYINRQVPKSDQHMRTYQTYQTWCSNHQFSELPITFTKAFLWTELYLRSYSVHHLKMMRRIRELNWFRSQTISHGSDEDSFWPDFFWNEYFQDHRFPIVFITKGGDPRRVAYPRKNINQMNKFPAPMPPQRKRETDLSPTIASGSSSGQKTLKGGHPIC</sequence>
<dbReference type="GeneID" id="18931673"/>
<reference evidence="3" key="1">
    <citation type="journal article" date="2011" name="Proc. Natl. Acad. Sci. U.S.A.">
        <title>Obligate biotrophy features unraveled by the genomic analysis of rust fungi.</title>
        <authorList>
            <person name="Duplessis S."/>
            <person name="Cuomo C.A."/>
            <person name="Lin Y.-C."/>
            <person name="Aerts A."/>
            <person name="Tisserant E."/>
            <person name="Veneault-Fourrey C."/>
            <person name="Joly D.L."/>
            <person name="Hacquard S."/>
            <person name="Amselem J."/>
            <person name="Cantarel B.L."/>
            <person name="Chiu R."/>
            <person name="Coutinho P.M."/>
            <person name="Feau N."/>
            <person name="Field M."/>
            <person name="Frey P."/>
            <person name="Gelhaye E."/>
            <person name="Goldberg J."/>
            <person name="Grabherr M.G."/>
            <person name="Kodira C.D."/>
            <person name="Kohler A."/>
            <person name="Kuees U."/>
            <person name="Lindquist E.A."/>
            <person name="Lucas S.M."/>
            <person name="Mago R."/>
            <person name="Mauceli E."/>
            <person name="Morin E."/>
            <person name="Murat C."/>
            <person name="Pangilinan J.L."/>
            <person name="Park R."/>
            <person name="Pearson M."/>
            <person name="Quesneville H."/>
            <person name="Rouhier N."/>
            <person name="Sakthikumar S."/>
            <person name="Salamov A.A."/>
            <person name="Schmutz J."/>
            <person name="Selles B."/>
            <person name="Shapiro H."/>
            <person name="Tanguay P."/>
            <person name="Tuskan G.A."/>
            <person name="Henrissat B."/>
            <person name="Van de Peer Y."/>
            <person name="Rouze P."/>
            <person name="Ellis J.G."/>
            <person name="Dodds P.N."/>
            <person name="Schein J.E."/>
            <person name="Zhong S."/>
            <person name="Hamelin R.C."/>
            <person name="Grigoriev I.V."/>
            <person name="Szabo L.J."/>
            <person name="Martin F."/>
        </authorList>
    </citation>
    <scope>NUCLEOTIDE SEQUENCE [LARGE SCALE GENOMIC DNA]</scope>
    <source>
        <strain evidence="3">98AG31 / pathotype 3-4-7</strain>
    </source>
</reference>
<dbReference type="Proteomes" id="UP000001072">
    <property type="component" value="Unassembled WGS sequence"/>
</dbReference>
<dbReference type="HOGENOM" id="CLU_1611137_0_0_1"/>
<dbReference type="KEGG" id="mlr:MELLADRAFT_70913"/>
<evidence type="ECO:0000256" key="1">
    <source>
        <dbReference type="SAM" id="MobiDB-lite"/>
    </source>
</evidence>
<dbReference type="EMBL" id="GL883093">
    <property type="protein sequence ID" value="EGG10981.1"/>
    <property type="molecule type" value="Genomic_DNA"/>
</dbReference>
<feature type="compositionally biased region" description="Polar residues" evidence="1">
    <location>
        <begin position="143"/>
        <end position="156"/>
    </location>
</feature>
<proteinExistence type="predicted"/>
<evidence type="ECO:0000313" key="3">
    <source>
        <dbReference type="Proteomes" id="UP000001072"/>
    </source>
</evidence>
<feature type="region of interest" description="Disordered" evidence="1">
    <location>
        <begin position="125"/>
        <end position="165"/>
    </location>
</feature>
<dbReference type="InParanoid" id="F4R9H1"/>
<dbReference type="RefSeq" id="XP_007405583.1">
    <property type="nucleotide sequence ID" value="XM_007405521.1"/>
</dbReference>
<dbReference type="VEuPathDB" id="FungiDB:MELLADRAFT_70913"/>
<organism evidence="3">
    <name type="scientific">Melampsora larici-populina (strain 98AG31 / pathotype 3-4-7)</name>
    <name type="common">Poplar leaf rust fungus</name>
    <dbReference type="NCBI Taxonomy" id="747676"/>
    <lineage>
        <taxon>Eukaryota</taxon>
        <taxon>Fungi</taxon>
        <taxon>Dikarya</taxon>
        <taxon>Basidiomycota</taxon>
        <taxon>Pucciniomycotina</taxon>
        <taxon>Pucciniomycetes</taxon>
        <taxon>Pucciniales</taxon>
        <taxon>Melampsoraceae</taxon>
        <taxon>Melampsora</taxon>
    </lineage>
</organism>
<evidence type="ECO:0000313" key="2">
    <source>
        <dbReference type="EMBL" id="EGG10981.1"/>
    </source>
</evidence>
<dbReference type="AlphaFoldDB" id="F4R9H1"/>
<accession>F4R9H1</accession>
<name>F4R9H1_MELLP</name>
<gene>
    <name evidence="2" type="ORF">MELLADRAFT_70913</name>
</gene>
<keyword evidence="3" id="KW-1185">Reference proteome</keyword>
<protein>
    <submittedName>
        <fullName evidence="2">Uncharacterized protein</fullName>
    </submittedName>
</protein>